<name>A0A2J6S3N5_HYAVF</name>
<evidence type="ECO:0000256" key="1">
    <source>
        <dbReference type="SAM" id="MobiDB-lite"/>
    </source>
</evidence>
<protein>
    <submittedName>
        <fullName evidence="2">Uncharacterized protein</fullName>
    </submittedName>
</protein>
<keyword evidence="3" id="KW-1185">Reference proteome</keyword>
<accession>A0A2J6S3N5</accession>
<evidence type="ECO:0000313" key="3">
    <source>
        <dbReference type="Proteomes" id="UP000235786"/>
    </source>
</evidence>
<feature type="region of interest" description="Disordered" evidence="1">
    <location>
        <begin position="176"/>
        <end position="202"/>
    </location>
</feature>
<reference evidence="2 3" key="1">
    <citation type="submission" date="2016-04" db="EMBL/GenBank/DDBJ databases">
        <title>A degradative enzymes factory behind the ericoid mycorrhizal symbiosis.</title>
        <authorList>
            <consortium name="DOE Joint Genome Institute"/>
            <person name="Martino E."/>
            <person name="Morin E."/>
            <person name="Grelet G."/>
            <person name="Kuo A."/>
            <person name="Kohler A."/>
            <person name="Daghino S."/>
            <person name="Barry K."/>
            <person name="Choi C."/>
            <person name="Cichocki N."/>
            <person name="Clum A."/>
            <person name="Copeland A."/>
            <person name="Hainaut M."/>
            <person name="Haridas S."/>
            <person name="Labutti K."/>
            <person name="Lindquist E."/>
            <person name="Lipzen A."/>
            <person name="Khouja H.-R."/>
            <person name="Murat C."/>
            <person name="Ohm R."/>
            <person name="Olson A."/>
            <person name="Spatafora J."/>
            <person name="Veneault-Fourrey C."/>
            <person name="Henrissat B."/>
            <person name="Grigoriev I."/>
            <person name="Martin F."/>
            <person name="Perotto S."/>
        </authorList>
    </citation>
    <scope>NUCLEOTIDE SEQUENCE [LARGE SCALE GENOMIC DNA]</scope>
    <source>
        <strain evidence="2 3">F</strain>
    </source>
</reference>
<evidence type="ECO:0000313" key="2">
    <source>
        <dbReference type="EMBL" id="PMD45386.1"/>
    </source>
</evidence>
<dbReference type="EMBL" id="KZ613940">
    <property type="protein sequence ID" value="PMD45386.1"/>
    <property type="molecule type" value="Genomic_DNA"/>
</dbReference>
<organism evidence="2 3">
    <name type="scientific">Hyaloscypha variabilis (strain UAMH 11265 / GT02V1 / F)</name>
    <name type="common">Meliniomyces variabilis</name>
    <dbReference type="NCBI Taxonomy" id="1149755"/>
    <lineage>
        <taxon>Eukaryota</taxon>
        <taxon>Fungi</taxon>
        <taxon>Dikarya</taxon>
        <taxon>Ascomycota</taxon>
        <taxon>Pezizomycotina</taxon>
        <taxon>Leotiomycetes</taxon>
        <taxon>Helotiales</taxon>
        <taxon>Hyaloscyphaceae</taxon>
        <taxon>Hyaloscypha</taxon>
        <taxon>Hyaloscypha variabilis</taxon>
    </lineage>
</organism>
<dbReference type="AlphaFoldDB" id="A0A2J6S3N5"/>
<proteinExistence type="predicted"/>
<dbReference type="Proteomes" id="UP000235786">
    <property type="component" value="Unassembled WGS sequence"/>
</dbReference>
<gene>
    <name evidence="2" type="ORF">L207DRAFT_578306</name>
</gene>
<sequence length="202" mass="22606">MATRVLRLPIREFHIQNLNQLTALCLVRRRHHGNIPGTEHLQCKFFPRLLKLDPIREIGFEEGNIPALDSRDLAGLNSGKVCTPANTILLLQSSIITNFLNDAAVPTTSYCLDREDDIDKEGNIEAMRNVVTEIRLQDSLREATPRETSEEEEINEKLADLMSARNFVLIVGQSERKGGRCPSLTDGQSESPTLAKAESEIQ</sequence>